<keyword evidence="8 11" id="KW-1133">Transmembrane helix</keyword>
<dbReference type="PANTHER" id="PTHR45436:SF5">
    <property type="entry name" value="SENSOR HISTIDINE KINASE TRCS"/>
    <property type="match status" value="1"/>
</dbReference>
<evidence type="ECO:0000313" key="13">
    <source>
        <dbReference type="EMBL" id="GAA4265140.1"/>
    </source>
</evidence>
<evidence type="ECO:0000256" key="6">
    <source>
        <dbReference type="ARBA" id="ARBA00022692"/>
    </source>
</evidence>
<evidence type="ECO:0000256" key="7">
    <source>
        <dbReference type="ARBA" id="ARBA00022777"/>
    </source>
</evidence>
<feature type="transmembrane region" description="Helical" evidence="11">
    <location>
        <begin position="68"/>
        <end position="91"/>
    </location>
</feature>
<proteinExistence type="predicted"/>
<evidence type="ECO:0000256" key="10">
    <source>
        <dbReference type="ARBA" id="ARBA00023136"/>
    </source>
</evidence>
<gene>
    <name evidence="13" type="ORF">GCM10022256_07520</name>
</gene>
<name>A0ABP8DYR4_9MICO</name>
<keyword evidence="14" id="KW-1185">Reference proteome</keyword>
<protein>
    <recommendedName>
        <fullName evidence="3">histidine kinase</fullName>
        <ecNumber evidence="3">2.7.13.3</ecNumber>
    </recommendedName>
</protein>
<dbReference type="SUPFAM" id="SSF47384">
    <property type="entry name" value="Homodimeric domain of signal transducing histidine kinase"/>
    <property type="match status" value="1"/>
</dbReference>
<keyword evidence="7" id="KW-0418">Kinase</keyword>
<dbReference type="InterPro" id="IPR003594">
    <property type="entry name" value="HATPase_dom"/>
</dbReference>
<comment type="caution">
    <text evidence="13">The sequence shown here is derived from an EMBL/GenBank/DDBJ whole genome shotgun (WGS) entry which is preliminary data.</text>
</comment>
<evidence type="ECO:0000256" key="5">
    <source>
        <dbReference type="ARBA" id="ARBA00022679"/>
    </source>
</evidence>
<evidence type="ECO:0000256" key="11">
    <source>
        <dbReference type="SAM" id="Phobius"/>
    </source>
</evidence>
<dbReference type="Pfam" id="PF00512">
    <property type="entry name" value="HisKA"/>
    <property type="match status" value="1"/>
</dbReference>
<dbReference type="Pfam" id="PF02518">
    <property type="entry name" value="HATPase_c"/>
    <property type="match status" value="1"/>
</dbReference>
<organism evidence="13 14">
    <name type="scientific">Frondihabitans peucedani</name>
    <dbReference type="NCBI Taxonomy" id="598626"/>
    <lineage>
        <taxon>Bacteria</taxon>
        <taxon>Bacillati</taxon>
        <taxon>Actinomycetota</taxon>
        <taxon>Actinomycetes</taxon>
        <taxon>Micrococcales</taxon>
        <taxon>Microbacteriaceae</taxon>
        <taxon>Frondihabitans</taxon>
    </lineage>
</organism>
<evidence type="ECO:0000256" key="8">
    <source>
        <dbReference type="ARBA" id="ARBA00022989"/>
    </source>
</evidence>
<sequence>MHPDDRDAHDTRRAALSIGWQIMLASAVLVLGIVVIAIVFVLHQALPREQLEATRAGSSHIYVDSNDILQALILLGLGAVVFAGVVSWIIARRAVQPLGDALRLQRQFVADASHELRTPLAVLDARLQVVQRRQQNGTGVTPEALNELRADTRALIDIVGDLLLAAGGDGGPTEVIDAGPVVAEAASSLAILAQDRGVVVTTAVDGRHPVAIPATSLRRSVVALVDNAIAHSPAGGTVTVALQLEGGRVALTVADEGPGITGIEPDRVFDRFAHTEPAAGDTRRPGFGIGLALVRELASRQGGSVRVASTSEQGTVFRLELPAAAPA</sequence>
<dbReference type="PANTHER" id="PTHR45436">
    <property type="entry name" value="SENSOR HISTIDINE KINASE YKOH"/>
    <property type="match status" value="1"/>
</dbReference>
<evidence type="ECO:0000313" key="14">
    <source>
        <dbReference type="Proteomes" id="UP001501594"/>
    </source>
</evidence>
<evidence type="ECO:0000256" key="3">
    <source>
        <dbReference type="ARBA" id="ARBA00012438"/>
    </source>
</evidence>
<comment type="catalytic activity">
    <reaction evidence="1">
        <text>ATP + protein L-histidine = ADP + protein N-phospho-L-histidine.</text>
        <dbReference type="EC" id="2.7.13.3"/>
    </reaction>
</comment>
<feature type="domain" description="Histidine kinase" evidence="12">
    <location>
        <begin position="111"/>
        <end position="325"/>
    </location>
</feature>
<dbReference type="CDD" id="cd00082">
    <property type="entry name" value="HisKA"/>
    <property type="match status" value="1"/>
</dbReference>
<keyword evidence="4" id="KW-0597">Phosphoprotein</keyword>
<dbReference type="InterPro" id="IPR036890">
    <property type="entry name" value="HATPase_C_sf"/>
</dbReference>
<dbReference type="Proteomes" id="UP001501594">
    <property type="component" value="Unassembled WGS sequence"/>
</dbReference>
<dbReference type="EMBL" id="BAABAU010000001">
    <property type="protein sequence ID" value="GAA4265140.1"/>
    <property type="molecule type" value="Genomic_DNA"/>
</dbReference>
<evidence type="ECO:0000256" key="9">
    <source>
        <dbReference type="ARBA" id="ARBA00023012"/>
    </source>
</evidence>
<dbReference type="InterPro" id="IPR003661">
    <property type="entry name" value="HisK_dim/P_dom"/>
</dbReference>
<dbReference type="SUPFAM" id="SSF55874">
    <property type="entry name" value="ATPase domain of HSP90 chaperone/DNA topoisomerase II/histidine kinase"/>
    <property type="match status" value="1"/>
</dbReference>
<keyword evidence="6 11" id="KW-0812">Transmembrane</keyword>
<dbReference type="EC" id="2.7.13.3" evidence="3"/>
<dbReference type="InterPro" id="IPR005467">
    <property type="entry name" value="His_kinase_dom"/>
</dbReference>
<keyword evidence="10 11" id="KW-0472">Membrane</keyword>
<dbReference type="InterPro" id="IPR036097">
    <property type="entry name" value="HisK_dim/P_sf"/>
</dbReference>
<dbReference type="InterPro" id="IPR050428">
    <property type="entry name" value="TCS_sensor_his_kinase"/>
</dbReference>
<feature type="transmembrane region" description="Helical" evidence="11">
    <location>
        <begin position="20"/>
        <end position="42"/>
    </location>
</feature>
<keyword evidence="5" id="KW-0808">Transferase</keyword>
<keyword evidence="9" id="KW-0902">Two-component regulatory system</keyword>
<reference evidence="14" key="1">
    <citation type="journal article" date="2019" name="Int. J. Syst. Evol. Microbiol.">
        <title>The Global Catalogue of Microorganisms (GCM) 10K type strain sequencing project: providing services to taxonomists for standard genome sequencing and annotation.</title>
        <authorList>
            <consortium name="The Broad Institute Genomics Platform"/>
            <consortium name="The Broad Institute Genome Sequencing Center for Infectious Disease"/>
            <person name="Wu L."/>
            <person name="Ma J."/>
        </authorList>
    </citation>
    <scope>NUCLEOTIDE SEQUENCE [LARGE SCALE GENOMIC DNA]</scope>
    <source>
        <strain evidence="14">JCM 17442</strain>
    </source>
</reference>
<accession>A0ABP8DYR4</accession>
<dbReference type="SMART" id="SM00387">
    <property type="entry name" value="HATPase_c"/>
    <property type="match status" value="1"/>
</dbReference>
<dbReference type="Gene3D" id="3.30.565.10">
    <property type="entry name" value="Histidine kinase-like ATPase, C-terminal domain"/>
    <property type="match status" value="1"/>
</dbReference>
<evidence type="ECO:0000259" key="12">
    <source>
        <dbReference type="PROSITE" id="PS50109"/>
    </source>
</evidence>
<dbReference type="PROSITE" id="PS50109">
    <property type="entry name" value="HIS_KIN"/>
    <property type="match status" value="1"/>
</dbReference>
<evidence type="ECO:0000256" key="4">
    <source>
        <dbReference type="ARBA" id="ARBA00022553"/>
    </source>
</evidence>
<dbReference type="InterPro" id="IPR004358">
    <property type="entry name" value="Sig_transdc_His_kin-like_C"/>
</dbReference>
<evidence type="ECO:0000256" key="1">
    <source>
        <dbReference type="ARBA" id="ARBA00000085"/>
    </source>
</evidence>
<comment type="subcellular location">
    <subcellularLocation>
        <location evidence="2">Cell membrane</location>
    </subcellularLocation>
</comment>
<dbReference type="SMART" id="SM00388">
    <property type="entry name" value="HisKA"/>
    <property type="match status" value="1"/>
</dbReference>
<dbReference type="Gene3D" id="1.10.287.130">
    <property type="match status" value="1"/>
</dbReference>
<dbReference type="CDD" id="cd00075">
    <property type="entry name" value="HATPase"/>
    <property type="match status" value="1"/>
</dbReference>
<evidence type="ECO:0000256" key="2">
    <source>
        <dbReference type="ARBA" id="ARBA00004236"/>
    </source>
</evidence>
<dbReference type="PRINTS" id="PR00344">
    <property type="entry name" value="BCTRLSENSOR"/>
</dbReference>